<feature type="region of interest" description="Disordered" evidence="6">
    <location>
        <begin position="91"/>
        <end position="168"/>
    </location>
</feature>
<dbReference type="Proteomes" id="UP001497482">
    <property type="component" value="Chromosome 17"/>
</dbReference>
<evidence type="ECO:0000256" key="6">
    <source>
        <dbReference type="SAM" id="MobiDB-lite"/>
    </source>
</evidence>
<accession>A0AAV2K9D2</accession>
<evidence type="ECO:0000259" key="7">
    <source>
        <dbReference type="PROSITE" id="PS50950"/>
    </source>
</evidence>
<dbReference type="AlphaFoldDB" id="A0AAV2K9D2"/>
<evidence type="ECO:0000256" key="4">
    <source>
        <dbReference type="ARBA" id="ARBA00023125"/>
    </source>
</evidence>
<name>A0AAV2K9D2_KNICA</name>
<evidence type="ECO:0000313" key="9">
    <source>
        <dbReference type="Proteomes" id="UP001497482"/>
    </source>
</evidence>
<feature type="domain" description="THAP-type" evidence="7">
    <location>
        <begin position="6"/>
        <end position="80"/>
    </location>
</feature>
<dbReference type="InterPro" id="IPR038441">
    <property type="entry name" value="THAP_Znf_sf"/>
</dbReference>
<protein>
    <recommendedName>
        <fullName evidence="7">THAP-type domain-containing protein</fullName>
    </recommendedName>
</protein>
<gene>
    <name evidence="8" type="ORF">KC01_LOCUS15868</name>
</gene>
<keyword evidence="3" id="KW-0862">Zinc</keyword>
<keyword evidence="9" id="KW-1185">Reference proteome</keyword>
<dbReference type="InterPro" id="IPR006612">
    <property type="entry name" value="THAP_Znf"/>
</dbReference>
<feature type="compositionally biased region" description="Acidic residues" evidence="6">
    <location>
        <begin position="91"/>
        <end position="140"/>
    </location>
</feature>
<dbReference type="PROSITE" id="PS50950">
    <property type="entry name" value="ZF_THAP"/>
    <property type="match status" value="1"/>
</dbReference>
<evidence type="ECO:0000256" key="2">
    <source>
        <dbReference type="ARBA" id="ARBA00022771"/>
    </source>
</evidence>
<evidence type="ECO:0000313" key="8">
    <source>
        <dbReference type="EMBL" id="CAL1585666.1"/>
    </source>
</evidence>
<evidence type="ECO:0000256" key="3">
    <source>
        <dbReference type="ARBA" id="ARBA00022833"/>
    </source>
</evidence>
<proteinExistence type="predicted"/>
<dbReference type="GO" id="GO:0003677">
    <property type="term" value="F:DNA binding"/>
    <property type="evidence" value="ECO:0007669"/>
    <property type="project" value="UniProtKB-UniRule"/>
</dbReference>
<keyword evidence="4 5" id="KW-0238">DNA-binding</keyword>
<dbReference type="SUPFAM" id="SSF57716">
    <property type="entry name" value="Glucocorticoid receptor-like (DNA-binding domain)"/>
    <property type="match status" value="1"/>
</dbReference>
<dbReference type="EMBL" id="OZ035839">
    <property type="protein sequence ID" value="CAL1585666.1"/>
    <property type="molecule type" value="Genomic_DNA"/>
</dbReference>
<dbReference type="Pfam" id="PF05485">
    <property type="entry name" value="THAP"/>
    <property type="match status" value="1"/>
</dbReference>
<dbReference type="Gene3D" id="6.20.210.20">
    <property type="entry name" value="THAP domain"/>
    <property type="match status" value="1"/>
</dbReference>
<keyword evidence="2 5" id="KW-0863">Zinc-finger</keyword>
<evidence type="ECO:0000256" key="1">
    <source>
        <dbReference type="ARBA" id="ARBA00022723"/>
    </source>
</evidence>
<sequence>MLAVSMAKCVVSCCPNVQDQDQKRFFRIPQDPARIKVWLAALREPHTQQWTEEHMICEEHFLPEDLSPSGVSPDAIPIMPPCLEEEMGMGEWAEEEQEEDWGAGEAEEQEEDWGTGEAEEQEQGWDAGETEEEAMEEVEDEAAHVEIQEEEVTMTEDTHTVRILHVSQ</sequence>
<dbReference type="GO" id="GO:0008270">
    <property type="term" value="F:zinc ion binding"/>
    <property type="evidence" value="ECO:0007669"/>
    <property type="project" value="UniProtKB-KW"/>
</dbReference>
<reference evidence="8 9" key="1">
    <citation type="submission" date="2024-04" db="EMBL/GenBank/DDBJ databases">
        <authorList>
            <person name="Waldvogel A.-M."/>
            <person name="Schoenle A."/>
        </authorList>
    </citation>
    <scope>NUCLEOTIDE SEQUENCE [LARGE SCALE GENOMIC DNA]</scope>
</reference>
<evidence type="ECO:0000256" key="5">
    <source>
        <dbReference type="PROSITE-ProRule" id="PRU00309"/>
    </source>
</evidence>
<dbReference type="SMART" id="SM00692">
    <property type="entry name" value="DM3"/>
    <property type="match status" value="1"/>
</dbReference>
<organism evidence="8 9">
    <name type="scientific">Knipowitschia caucasica</name>
    <name type="common">Caucasian dwarf goby</name>
    <name type="synonym">Pomatoschistus caucasicus</name>
    <dbReference type="NCBI Taxonomy" id="637954"/>
    <lineage>
        <taxon>Eukaryota</taxon>
        <taxon>Metazoa</taxon>
        <taxon>Chordata</taxon>
        <taxon>Craniata</taxon>
        <taxon>Vertebrata</taxon>
        <taxon>Euteleostomi</taxon>
        <taxon>Actinopterygii</taxon>
        <taxon>Neopterygii</taxon>
        <taxon>Teleostei</taxon>
        <taxon>Neoteleostei</taxon>
        <taxon>Acanthomorphata</taxon>
        <taxon>Gobiaria</taxon>
        <taxon>Gobiiformes</taxon>
        <taxon>Gobioidei</taxon>
        <taxon>Gobiidae</taxon>
        <taxon>Gobiinae</taxon>
        <taxon>Knipowitschia</taxon>
    </lineage>
</organism>
<dbReference type="SMART" id="SM00980">
    <property type="entry name" value="THAP"/>
    <property type="match status" value="1"/>
</dbReference>
<keyword evidence="1" id="KW-0479">Metal-binding</keyword>